<comment type="caution">
    <text evidence="1">The sequence shown here is derived from an EMBL/GenBank/DDBJ whole genome shotgun (WGS) entry which is preliminary data.</text>
</comment>
<dbReference type="AlphaFoldDB" id="A0A5C5YPP6"/>
<evidence type="ECO:0000313" key="2">
    <source>
        <dbReference type="Proteomes" id="UP000315010"/>
    </source>
</evidence>
<name>A0A5C5YPP6_9BACT</name>
<reference evidence="1 2" key="1">
    <citation type="submission" date="2019-02" db="EMBL/GenBank/DDBJ databases">
        <title>Deep-cultivation of Planctomycetes and their phenomic and genomic characterization uncovers novel biology.</title>
        <authorList>
            <person name="Wiegand S."/>
            <person name="Jogler M."/>
            <person name="Boedeker C."/>
            <person name="Pinto D."/>
            <person name="Vollmers J."/>
            <person name="Rivas-Marin E."/>
            <person name="Kohn T."/>
            <person name="Peeters S.H."/>
            <person name="Heuer A."/>
            <person name="Rast P."/>
            <person name="Oberbeckmann S."/>
            <person name="Bunk B."/>
            <person name="Jeske O."/>
            <person name="Meyerdierks A."/>
            <person name="Storesund J.E."/>
            <person name="Kallscheuer N."/>
            <person name="Luecker S."/>
            <person name="Lage O.M."/>
            <person name="Pohl T."/>
            <person name="Merkel B.J."/>
            <person name="Hornburger P."/>
            <person name="Mueller R.-W."/>
            <person name="Bruemmer F."/>
            <person name="Labrenz M."/>
            <person name="Spormann A.M."/>
            <person name="Op Den Camp H."/>
            <person name="Overmann J."/>
            <person name="Amann R."/>
            <person name="Jetten M.S.M."/>
            <person name="Mascher T."/>
            <person name="Medema M.H."/>
            <person name="Devos D.P."/>
            <person name="Kaster A.-K."/>
            <person name="Ovreas L."/>
            <person name="Rohde M."/>
            <person name="Galperin M.Y."/>
            <person name="Jogler C."/>
        </authorList>
    </citation>
    <scope>NUCLEOTIDE SEQUENCE [LARGE SCALE GENOMIC DNA]</scope>
    <source>
        <strain evidence="1 2">CA13</strain>
    </source>
</reference>
<accession>A0A5C5YPP6</accession>
<dbReference type="EMBL" id="SJPJ01000002">
    <property type="protein sequence ID" value="TWT76799.1"/>
    <property type="molecule type" value="Genomic_DNA"/>
</dbReference>
<keyword evidence="2" id="KW-1185">Reference proteome</keyword>
<sequence>MADSPSTGLDDPATNTDSVAVTVSYNDALLFSKRWHYIEKWQQRPRRVVGQSNLRPPQ</sequence>
<protein>
    <submittedName>
        <fullName evidence="1">Uncharacterized protein</fullName>
    </submittedName>
</protein>
<proteinExistence type="predicted"/>
<evidence type="ECO:0000313" key="1">
    <source>
        <dbReference type="EMBL" id="TWT76799.1"/>
    </source>
</evidence>
<organism evidence="1 2">
    <name type="scientific">Novipirellula herctigrandis</name>
    <dbReference type="NCBI Taxonomy" id="2527986"/>
    <lineage>
        <taxon>Bacteria</taxon>
        <taxon>Pseudomonadati</taxon>
        <taxon>Planctomycetota</taxon>
        <taxon>Planctomycetia</taxon>
        <taxon>Pirellulales</taxon>
        <taxon>Pirellulaceae</taxon>
        <taxon>Novipirellula</taxon>
    </lineage>
</organism>
<dbReference type="Proteomes" id="UP000315010">
    <property type="component" value="Unassembled WGS sequence"/>
</dbReference>
<gene>
    <name evidence="1" type="ORF">CA13_72980</name>
</gene>